<evidence type="ECO:0000256" key="5">
    <source>
        <dbReference type="RuleBase" id="RU363094"/>
    </source>
</evidence>
<accession>A0ABS1GFW7</accession>
<dbReference type="InterPro" id="IPR016181">
    <property type="entry name" value="Acyl_CoA_acyltransferase"/>
</dbReference>
<dbReference type="SUPFAM" id="SSF55729">
    <property type="entry name" value="Acyl-CoA N-acyltransferases (Nat)"/>
    <property type="match status" value="1"/>
</dbReference>
<gene>
    <name evidence="7" type="primary">rimI</name>
    <name evidence="7" type="ORF">GWK41_01895</name>
</gene>
<feature type="domain" description="N-acetyltransferase" evidence="6">
    <location>
        <begin position="4"/>
        <end position="145"/>
    </location>
</feature>
<protein>
    <recommendedName>
        <fullName evidence="5">[Ribosomal protein bS18]-alanine N-acetyltransferase</fullName>
        <ecNumber evidence="5">2.3.1.266</ecNumber>
    </recommendedName>
</protein>
<dbReference type="InterPro" id="IPR050680">
    <property type="entry name" value="YpeA/RimI_acetyltransf"/>
</dbReference>
<dbReference type="EMBL" id="JAACYA010000001">
    <property type="protein sequence ID" value="MBK3331817.1"/>
    <property type="molecule type" value="Genomic_DNA"/>
</dbReference>
<dbReference type="GO" id="GO:0005840">
    <property type="term" value="C:ribosome"/>
    <property type="evidence" value="ECO:0007669"/>
    <property type="project" value="UniProtKB-KW"/>
</dbReference>
<dbReference type="Gene3D" id="3.40.630.30">
    <property type="match status" value="1"/>
</dbReference>
<dbReference type="RefSeq" id="WP_200673219.1">
    <property type="nucleotide sequence ID" value="NZ_JAACYA010000001.1"/>
</dbReference>
<evidence type="ECO:0000256" key="1">
    <source>
        <dbReference type="ARBA" id="ARBA00005395"/>
    </source>
</evidence>
<evidence type="ECO:0000256" key="2">
    <source>
        <dbReference type="ARBA" id="ARBA00022490"/>
    </source>
</evidence>
<keyword evidence="8" id="KW-1185">Reference proteome</keyword>
<comment type="caution">
    <text evidence="7">The sequence shown here is derived from an EMBL/GenBank/DDBJ whole genome shotgun (WGS) entry which is preliminary data.</text>
</comment>
<dbReference type="Pfam" id="PF00583">
    <property type="entry name" value="Acetyltransf_1"/>
    <property type="match status" value="1"/>
</dbReference>
<comment type="similarity">
    <text evidence="1 5">Belongs to the acetyltransferase family. RimI subfamily.</text>
</comment>
<comment type="function">
    <text evidence="5">Acetylates the N-terminal alanine of ribosomal protein bS18.</text>
</comment>
<dbReference type="NCBIfam" id="TIGR01575">
    <property type="entry name" value="rimI"/>
    <property type="match status" value="1"/>
</dbReference>
<dbReference type="Proteomes" id="UP000772812">
    <property type="component" value="Unassembled WGS sequence"/>
</dbReference>
<reference evidence="7 8" key="1">
    <citation type="journal article" date="2021" name="Syst. Appl. Microbiol.">
        <title>Persephonella atlantica sp. nov.: How to adapt to physico-chemical gradients in high temperature hydrothermal habitats.</title>
        <authorList>
            <person name="Francois D.X."/>
            <person name="Godfroy A."/>
            <person name="Mathien C."/>
            <person name="Aube J."/>
            <person name="Cathalot C."/>
            <person name="Lesongeur F."/>
            <person name="L'Haridon S."/>
            <person name="Philippon X."/>
            <person name="Roussel E.G."/>
        </authorList>
    </citation>
    <scope>NUCLEOTIDE SEQUENCE [LARGE SCALE GENOMIC DNA]</scope>
    <source>
        <strain evidence="7 8">MO1340</strain>
    </source>
</reference>
<evidence type="ECO:0000259" key="6">
    <source>
        <dbReference type="PROSITE" id="PS51186"/>
    </source>
</evidence>
<sequence length="145" mass="16658">MKKIRITDFSPEHLPEVKEILSQNFYSPWTDHHILSKNPFTVKKIILFGDTVIGFFAGEVIFGEASITMIAVKKDFQGKGIGSQVLNWFKNYAKEKGAKNIWLEVSVNNKKAVRFYEKHGFFTQDIRKNYYSDGSDALVMKCSLL</sequence>
<dbReference type="PANTHER" id="PTHR43420">
    <property type="entry name" value="ACETYLTRANSFERASE"/>
    <property type="match status" value="1"/>
</dbReference>
<dbReference type="EC" id="2.3.1.266" evidence="5"/>
<evidence type="ECO:0000313" key="8">
    <source>
        <dbReference type="Proteomes" id="UP000772812"/>
    </source>
</evidence>
<comment type="subcellular location">
    <subcellularLocation>
        <location evidence="5">Cytoplasm</location>
    </subcellularLocation>
</comment>
<dbReference type="CDD" id="cd04301">
    <property type="entry name" value="NAT_SF"/>
    <property type="match status" value="1"/>
</dbReference>
<keyword evidence="2 5" id="KW-0963">Cytoplasm</keyword>
<comment type="catalytic activity">
    <reaction evidence="5">
        <text>N-terminal L-alanyl-[ribosomal protein bS18] + acetyl-CoA = N-terminal N(alpha)-acetyl-L-alanyl-[ribosomal protein bS18] + CoA + H(+)</text>
        <dbReference type="Rhea" id="RHEA:43756"/>
        <dbReference type="Rhea" id="RHEA-COMP:10676"/>
        <dbReference type="Rhea" id="RHEA-COMP:10677"/>
        <dbReference type="ChEBI" id="CHEBI:15378"/>
        <dbReference type="ChEBI" id="CHEBI:57287"/>
        <dbReference type="ChEBI" id="CHEBI:57288"/>
        <dbReference type="ChEBI" id="CHEBI:64718"/>
        <dbReference type="ChEBI" id="CHEBI:83683"/>
        <dbReference type="EC" id="2.3.1.266"/>
    </reaction>
</comment>
<dbReference type="PROSITE" id="PS51186">
    <property type="entry name" value="GNAT"/>
    <property type="match status" value="1"/>
</dbReference>
<name>A0ABS1GFW7_9AQUI</name>
<evidence type="ECO:0000256" key="4">
    <source>
        <dbReference type="ARBA" id="ARBA00023315"/>
    </source>
</evidence>
<proteinExistence type="inferred from homology"/>
<organism evidence="7 8">
    <name type="scientific">Persephonella atlantica</name>
    <dbReference type="NCBI Taxonomy" id="2699429"/>
    <lineage>
        <taxon>Bacteria</taxon>
        <taxon>Pseudomonadati</taxon>
        <taxon>Aquificota</taxon>
        <taxon>Aquificia</taxon>
        <taxon>Aquificales</taxon>
        <taxon>Hydrogenothermaceae</taxon>
        <taxon>Persephonella</taxon>
    </lineage>
</organism>
<keyword evidence="7" id="KW-0687">Ribonucleoprotein</keyword>
<dbReference type="InterPro" id="IPR006464">
    <property type="entry name" value="AcTrfase_RimI/Ard1"/>
</dbReference>
<evidence type="ECO:0000256" key="3">
    <source>
        <dbReference type="ARBA" id="ARBA00022679"/>
    </source>
</evidence>
<keyword evidence="4" id="KW-0012">Acyltransferase</keyword>
<keyword evidence="7" id="KW-0689">Ribosomal protein</keyword>
<keyword evidence="3" id="KW-0808">Transferase</keyword>
<evidence type="ECO:0000313" key="7">
    <source>
        <dbReference type="EMBL" id="MBK3331817.1"/>
    </source>
</evidence>
<dbReference type="PANTHER" id="PTHR43420:SF12">
    <property type="entry name" value="N-ACETYLTRANSFERASE DOMAIN-CONTAINING PROTEIN"/>
    <property type="match status" value="1"/>
</dbReference>
<dbReference type="InterPro" id="IPR000182">
    <property type="entry name" value="GNAT_dom"/>
</dbReference>